<dbReference type="AlphaFoldDB" id="A0A9W9DWV5"/>
<dbReference type="PANTHER" id="PTHR35332:SF2">
    <property type="entry name" value="REGULATION OF ENOLASE PROTEIN 1"/>
    <property type="match status" value="1"/>
</dbReference>
<reference evidence="1" key="1">
    <citation type="submission" date="2022-08" db="EMBL/GenBank/DDBJ databases">
        <authorList>
            <consortium name="DOE Joint Genome Institute"/>
            <person name="Min B."/>
            <person name="Riley R."/>
            <person name="Sierra-Patev S."/>
            <person name="Naranjo-Ortiz M."/>
            <person name="Looney B."/>
            <person name="Konkel Z."/>
            <person name="Slot J.C."/>
            <person name="Sakamoto Y."/>
            <person name="Steenwyk J.L."/>
            <person name="Rokas A."/>
            <person name="Carro J."/>
            <person name="Camarero S."/>
            <person name="Ferreira P."/>
            <person name="Molpeceres G."/>
            <person name="Ruiz-Duenas F.J."/>
            <person name="Serrano A."/>
            <person name="Henrissat B."/>
            <person name="Drula E."/>
            <person name="Hughes K.W."/>
            <person name="Mata J.L."/>
            <person name="Ishikawa N.K."/>
            <person name="Vargas-Isla R."/>
            <person name="Ushijima S."/>
            <person name="Smith C.A."/>
            <person name="Ahrendt S."/>
            <person name="Andreopoulos W."/>
            <person name="He G."/>
            <person name="Labutti K."/>
            <person name="Lipzen A."/>
            <person name="Ng V."/>
            <person name="Sandor L."/>
            <person name="Barry K."/>
            <person name="Martinez A.T."/>
            <person name="Xiao Y."/>
            <person name="Gibbons J.G."/>
            <person name="Terashima K."/>
            <person name="Hibbett D.S."/>
            <person name="Grigoriev I.V."/>
        </authorList>
    </citation>
    <scope>NUCLEOTIDE SEQUENCE</scope>
    <source>
        <strain evidence="1">Sp2 HRB7682 ss15</strain>
    </source>
</reference>
<proteinExistence type="predicted"/>
<evidence type="ECO:0000313" key="2">
    <source>
        <dbReference type="Proteomes" id="UP001150238"/>
    </source>
</evidence>
<protein>
    <submittedName>
        <fullName evidence="1">Uncharacterized protein</fullName>
    </submittedName>
</protein>
<name>A0A9W9DWV5_9AGAR</name>
<gene>
    <name evidence="1" type="ORF">C8J55DRAFT_506542</name>
</gene>
<dbReference type="Pfam" id="PF07081">
    <property type="entry name" value="DUF1349"/>
    <property type="match status" value="1"/>
</dbReference>
<comment type="caution">
    <text evidence="1">The sequence shown here is derived from an EMBL/GenBank/DDBJ whole genome shotgun (WGS) entry which is preliminary data.</text>
</comment>
<dbReference type="InterPro" id="IPR009784">
    <property type="entry name" value="DUF1349"/>
</dbReference>
<accession>A0A9W9DWV5</accession>
<sequence length="208" mass="23129">MIFGVKISTLANMTSTFTITAPPSTDIWRKPPSTNSFNAPTYALLPGAIPLKAFLRARITFSGVWTTRYDQGGLLLHLTRTGSTDRWLKTGVEFYQDKVYLSTVSTLTYSDWSITPPTAGDNVKSTTIEVRREVDELGSSLWVYELVLGDSGEVLERQPLREVTWFLAEEDGWEVSVSAMAARPAKEESVVGTKELVVEFKGVEVDVR</sequence>
<organism evidence="1 2">
    <name type="scientific">Lentinula lateritia</name>
    <dbReference type="NCBI Taxonomy" id="40482"/>
    <lineage>
        <taxon>Eukaryota</taxon>
        <taxon>Fungi</taxon>
        <taxon>Dikarya</taxon>
        <taxon>Basidiomycota</taxon>
        <taxon>Agaricomycotina</taxon>
        <taxon>Agaricomycetes</taxon>
        <taxon>Agaricomycetidae</taxon>
        <taxon>Agaricales</taxon>
        <taxon>Marasmiineae</taxon>
        <taxon>Omphalotaceae</taxon>
        <taxon>Lentinula</taxon>
    </lineage>
</organism>
<dbReference type="PANTHER" id="PTHR35332">
    <property type="entry name" value="REGULATION OF ENOLASE PROTEIN 1"/>
    <property type="match status" value="1"/>
</dbReference>
<reference evidence="1" key="2">
    <citation type="journal article" date="2023" name="Proc. Natl. Acad. Sci. U.S.A.">
        <title>A global phylogenomic analysis of the shiitake genus Lentinula.</title>
        <authorList>
            <person name="Sierra-Patev S."/>
            <person name="Min B."/>
            <person name="Naranjo-Ortiz M."/>
            <person name="Looney B."/>
            <person name="Konkel Z."/>
            <person name="Slot J.C."/>
            <person name="Sakamoto Y."/>
            <person name="Steenwyk J.L."/>
            <person name="Rokas A."/>
            <person name="Carro J."/>
            <person name="Camarero S."/>
            <person name="Ferreira P."/>
            <person name="Molpeceres G."/>
            <person name="Ruiz-Duenas F.J."/>
            <person name="Serrano A."/>
            <person name="Henrissat B."/>
            <person name="Drula E."/>
            <person name="Hughes K.W."/>
            <person name="Mata J.L."/>
            <person name="Ishikawa N.K."/>
            <person name="Vargas-Isla R."/>
            <person name="Ushijima S."/>
            <person name="Smith C.A."/>
            <person name="Donoghue J."/>
            <person name="Ahrendt S."/>
            <person name="Andreopoulos W."/>
            <person name="He G."/>
            <person name="LaButti K."/>
            <person name="Lipzen A."/>
            <person name="Ng V."/>
            <person name="Riley R."/>
            <person name="Sandor L."/>
            <person name="Barry K."/>
            <person name="Martinez A.T."/>
            <person name="Xiao Y."/>
            <person name="Gibbons J.G."/>
            <person name="Terashima K."/>
            <person name="Grigoriev I.V."/>
            <person name="Hibbett D."/>
        </authorList>
    </citation>
    <scope>NUCLEOTIDE SEQUENCE</scope>
    <source>
        <strain evidence="1">Sp2 HRB7682 ss15</strain>
    </source>
</reference>
<dbReference type="Proteomes" id="UP001150238">
    <property type="component" value="Unassembled WGS sequence"/>
</dbReference>
<dbReference type="EMBL" id="JANVFS010000008">
    <property type="protein sequence ID" value="KAJ4488918.1"/>
    <property type="molecule type" value="Genomic_DNA"/>
</dbReference>
<evidence type="ECO:0000313" key="1">
    <source>
        <dbReference type="EMBL" id="KAJ4488918.1"/>
    </source>
</evidence>
<dbReference type="Gene3D" id="2.60.120.200">
    <property type="match status" value="1"/>
</dbReference>